<accession>A0A504WYL7</accession>
<gene>
    <name evidence="7" type="ORF">CGC21_9080</name>
</gene>
<dbReference type="EMBL" id="RHLC01000018">
    <property type="protein sequence ID" value="TPP40818.1"/>
    <property type="molecule type" value="Genomic_DNA"/>
</dbReference>
<dbReference type="PANTHER" id="PTHR46321">
    <property type="entry name" value="KIF1-BINDING PROTEIN"/>
    <property type="match status" value="1"/>
</dbReference>
<name>A0A504WYL7_LEIDO</name>
<dbReference type="GO" id="GO:0005856">
    <property type="term" value="C:cytoskeleton"/>
    <property type="evidence" value="ECO:0007669"/>
    <property type="project" value="UniProtKB-SubCell"/>
</dbReference>
<evidence type="ECO:0000256" key="6">
    <source>
        <dbReference type="SAM" id="Phobius"/>
    </source>
</evidence>
<dbReference type="InterPro" id="IPR022083">
    <property type="entry name" value="KBP"/>
</dbReference>
<keyword evidence="4" id="KW-0963">Cytoplasm</keyword>
<evidence type="ECO:0000256" key="3">
    <source>
        <dbReference type="ARBA" id="ARBA00016840"/>
    </source>
</evidence>
<dbReference type="Pfam" id="PF12309">
    <property type="entry name" value="KBP_C"/>
    <property type="match status" value="1"/>
</dbReference>
<feature type="transmembrane region" description="Helical" evidence="6">
    <location>
        <begin position="672"/>
        <end position="693"/>
    </location>
</feature>
<dbReference type="PANTHER" id="PTHR46321:SF1">
    <property type="entry name" value="KIF-BINDING PROTEIN"/>
    <property type="match status" value="1"/>
</dbReference>
<evidence type="ECO:0000256" key="1">
    <source>
        <dbReference type="ARBA" id="ARBA00004245"/>
    </source>
</evidence>
<comment type="subcellular location">
    <subcellularLocation>
        <location evidence="1">Cytoplasm</location>
        <location evidence="1">Cytoskeleton</location>
    </subcellularLocation>
</comment>
<protein>
    <recommendedName>
        <fullName evidence="3">KIF-binding protein</fullName>
    </recommendedName>
</protein>
<dbReference type="VEuPathDB" id="TriTrypDB:LdBPK_252200.1"/>
<sequence length="696" mass="79152">MDELNFHAAFEAIKVLNASEGPASNIFEPKFEARHQAEQLRDTIVNVYRDEASSRALEQLCRCLVLIGTTMMEVEEEEEGYKEVCRAYQVMQWCVTAALPSIDAVRNVQAVEQDAILNTTSAECTVAASSGYPGCVGYMAVHNALGFYFSKADLGKAKTVLDRAEALYNEWAAWWEGQPAHCDIAEVPVSEDGTLRTGEISADRAAPILLRFYMDSSYTATLFFMAQLHTAQQNAATASQYCHRTLHYQLLSKQEFNRKSWATNALQLSGFYSSYFAYDKAFHCLVAGQKMMPASEEPEESKGLVAWAFGRFYLHRLHHYGRLLTGGEPDSEKDGMLAQLEKSWRDFPGMPPLQPQPPIITFDEARECFKEGIKWLQEAQACRPFESFCTEHIDIARDMVQLYAALQLFEPNRARRIAMMQRQAHLLEEFPDQLSFNAYPVVVRQLLYDLGSLYEDQMRLRVQQRKQPQPDEKPLTNNAFNAVVRKTLGYYERFCETWRHPTTHAIPDVLEEDSRVPFFRALMRRAQVQLSYAYRTPKEEYDGIGVSCKAYSRAIDFYEKNPLSKELDAEVSKEVELAREMLKLLPVKQLELLGKLQAQATAIQEVTRALYGKSAGLGSGSGFNNAQAIQHQLGTQERMQQRMNKAAKNEAKMASMRRKLQRMIERLGKSRLITYAVLCVILIVLISVIIFLGKPL</sequence>
<evidence type="ECO:0000256" key="2">
    <source>
        <dbReference type="ARBA" id="ARBA00010305"/>
    </source>
</evidence>
<proteinExistence type="inferred from homology"/>
<dbReference type="AlphaFoldDB" id="A0A504WYL7"/>
<evidence type="ECO:0000256" key="5">
    <source>
        <dbReference type="ARBA" id="ARBA00023212"/>
    </source>
</evidence>
<keyword evidence="6" id="KW-1133">Transmembrane helix</keyword>
<keyword evidence="6" id="KW-0812">Transmembrane</keyword>
<keyword evidence="6" id="KW-0472">Membrane</keyword>
<dbReference type="Proteomes" id="UP000318447">
    <property type="component" value="Unassembled WGS sequence"/>
</dbReference>
<dbReference type="VEuPathDB" id="TriTrypDB:LdCL_250027800"/>
<organism evidence="7 8">
    <name type="scientific">Leishmania donovani</name>
    <dbReference type="NCBI Taxonomy" id="5661"/>
    <lineage>
        <taxon>Eukaryota</taxon>
        <taxon>Discoba</taxon>
        <taxon>Euglenozoa</taxon>
        <taxon>Kinetoplastea</taxon>
        <taxon>Metakinetoplastina</taxon>
        <taxon>Trypanosomatida</taxon>
        <taxon>Trypanosomatidae</taxon>
        <taxon>Leishmaniinae</taxon>
        <taxon>Leishmania</taxon>
    </lineage>
</organism>
<dbReference type="VEuPathDB" id="TriTrypDB:LDHU3_25.2670"/>
<comment type="similarity">
    <text evidence="2">Belongs to the KIF-binding protein family.</text>
</comment>
<evidence type="ECO:0000313" key="8">
    <source>
        <dbReference type="Proteomes" id="UP000318447"/>
    </source>
</evidence>
<keyword evidence="5" id="KW-0206">Cytoskeleton</keyword>
<reference evidence="8" key="1">
    <citation type="submission" date="2019-02" db="EMBL/GenBank/DDBJ databases">
        <title>FDA dAtabase for Regulatory Grade micrObial Sequences (FDA-ARGOS): Supporting development and validation of Infectious Disease Dx tests.</title>
        <authorList>
            <person name="Duncan R."/>
            <person name="Fisher C."/>
            <person name="Tallon L."/>
            <person name="Sadzewicz L."/>
            <person name="Sengamalay N."/>
            <person name="Ott S."/>
            <person name="Godinez A."/>
            <person name="Nagaraj S."/>
            <person name="Vavikolanu K."/>
            <person name="Nadendla S."/>
            <person name="Aluvathingal J."/>
            <person name="Sichtig H."/>
        </authorList>
    </citation>
    <scope>NUCLEOTIDE SEQUENCE [LARGE SCALE GENOMIC DNA]</scope>
    <source>
        <strain evidence="8">FDAARGOS_361</strain>
    </source>
</reference>
<evidence type="ECO:0000313" key="7">
    <source>
        <dbReference type="EMBL" id="TPP40818.1"/>
    </source>
</evidence>
<evidence type="ECO:0000256" key="4">
    <source>
        <dbReference type="ARBA" id="ARBA00022490"/>
    </source>
</evidence>
<comment type="caution">
    <text evidence="7">The sequence shown here is derived from an EMBL/GenBank/DDBJ whole genome shotgun (WGS) entry which is preliminary data.</text>
</comment>